<keyword evidence="2" id="KW-1185">Reference proteome</keyword>
<reference evidence="1 2" key="1">
    <citation type="submission" date="2021-04" db="EMBL/GenBank/DDBJ databases">
        <title>Genome analysis of Polyangium sp.</title>
        <authorList>
            <person name="Li Y."/>
            <person name="Wang J."/>
        </authorList>
    </citation>
    <scope>NUCLEOTIDE SEQUENCE [LARGE SCALE GENOMIC DNA]</scope>
    <source>
        <strain evidence="1 2">SDU14</strain>
    </source>
</reference>
<organism evidence="1 2">
    <name type="scientific">Polyangium jinanense</name>
    <dbReference type="NCBI Taxonomy" id="2829994"/>
    <lineage>
        <taxon>Bacteria</taxon>
        <taxon>Pseudomonadati</taxon>
        <taxon>Myxococcota</taxon>
        <taxon>Polyangia</taxon>
        <taxon>Polyangiales</taxon>
        <taxon>Polyangiaceae</taxon>
        <taxon>Polyangium</taxon>
    </lineage>
</organism>
<proteinExistence type="predicted"/>
<name>A0A9X3X2J3_9BACT</name>
<dbReference type="EMBL" id="JAGTJJ010000005">
    <property type="protein sequence ID" value="MDC3981610.1"/>
    <property type="molecule type" value="Genomic_DNA"/>
</dbReference>
<protein>
    <submittedName>
        <fullName evidence="1">Uncharacterized protein</fullName>
    </submittedName>
</protein>
<accession>A0A9X3X2J3</accession>
<sequence>MVGRVFAAFPEARSVVLAVASFSTAGGPRLAVRLVPTEHEDPPWPRVAFERYNPLAAPRVARRIEAIHRDLLPESDPTFGDDPSMFVAFGAYSKQDRRPSDSLAHAFVPYAIFRRCIPGEWDEFVVEEVGQLFQPDVEERWRKYSGLDDPPIDRARPASVLPHLTRETLLHVARAPLRLPLLRRRGQDLLAAHRLWQEQRTDAARFAFHRSIAALHRTLEAPREPVAPHARDAGTGRARWRAYASPLDGYWRPSSNSSVSSYEHELVSDLAAYLAWYGISLANAAFEQVEDAQRVILFNWVEADGQNDCAYVSCWLSRESPGRGPHLPTTTEGWLALPDDALAAFFGHGVPGTASIREALCRAFFLDESFRALDENDPDSPPWGVPVVAFRRNPCTPTSRNPRTFDVAVEVLVESIRTVDDGGRLPSEDGLCEALVAHVEESNLRDAMHELLIAAQGLVQGVERGEETWARAVVRSVVFLG</sequence>
<comment type="caution">
    <text evidence="1">The sequence shown here is derived from an EMBL/GenBank/DDBJ whole genome shotgun (WGS) entry which is preliminary data.</text>
</comment>
<dbReference type="RefSeq" id="WP_272458536.1">
    <property type="nucleotide sequence ID" value="NZ_JAGTJJ010000005.1"/>
</dbReference>
<evidence type="ECO:0000313" key="1">
    <source>
        <dbReference type="EMBL" id="MDC3981610.1"/>
    </source>
</evidence>
<gene>
    <name evidence="1" type="ORF">KEG57_13940</name>
</gene>
<dbReference type="AlphaFoldDB" id="A0A9X3X2J3"/>
<evidence type="ECO:0000313" key="2">
    <source>
        <dbReference type="Proteomes" id="UP001151081"/>
    </source>
</evidence>
<dbReference type="Proteomes" id="UP001151081">
    <property type="component" value="Unassembled WGS sequence"/>
</dbReference>